<name>A0A8X6M0W7_TRICU</name>
<dbReference type="AlphaFoldDB" id="A0A8X6M0W7"/>
<dbReference type="GO" id="GO:0071816">
    <property type="term" value="P:tail-anchored membrane protein insertion into ER membrane"/>
    <property type="evidence" value="ECO:0007669"/>
    <property type="project" value="TreeGrafter"/>
</dbReference>
<evidence type="ECO:0000256" key="2">
    <source>
        <dbReference type="SAM" id="Phobius"/>
    </source>
</evidence>
<dbReference type="EMBL" id="BMAO01038937">
    <property type="protein sequence ID" value="GFR27877.1"/>
    <property type="molecule type" value="Genomic_DNA"/>
</dbReference>
<evidence type="ECO:0008006" key="5">
    <source>
        <dbReference type="Google" id="ProtNLM"/>
    </source>
</evidence>
<feature type="transmembrane region" description="Helical" evidence="2">
    <location>
        <begin position="256"/>
        <end position="278"/>
    </location>
</feature>
<evidence type="ECO:0000313" key="3">
    <source>
        <dbReference type="EMBL" id="GFR27877.1"/>
    </source>
</evidence>
<keyword evidence="2" id="KW-0472">Membrane</keyword>
<dbReference type="InterPro" id="IPR016719">
    <property type="entry name" value="CAMLG"/>
</dbReference>
<feature type="compositionally biased region" description="Polar residues" evidence="1">
    <location>
        <begin position="39"/>
        <end position="67"/>
    </location>
</feature>
<comment type="caution">
    <text evidence="3">The sequence shown here is derived from an EMBL/GenBank/DDBJ whole genome shotgun (WGS) entry which is preliminary data.</text>
</comment>
<accession>A0A8X6M0W7</accession>
<dbReference type="Proteomes" id="UP000887116">
    <property type="component" value="Unassembled WGS sequence"/>
</dbReference>
<proteinExistence type="predicted"/>
<reference evidence="3" key="1">
    <citation type="submission" date="2020-07" db="EMBL/GenBank/DDBJ databases">
        <title>Multicomponent nature underlies the extraordinary mechanical properties of spider dragline silk.</title>
        <authorList>
            <person name="Kono N."/>
            <person name="Nakamura H."/>
            <person name="Mori M."/>
            <person name="Yoshida Y."/>
            <person name="Ohtoshi R."/>
            <person name="Malay A.D."/>
            <person name="Moran D.A.P."/>
            <person name="Tomita M."/>
            <person name="Numata K."/>
            <person name="Arakawa K."/>
        </authorList>
    </citation>
    <scope>NUCLEOTIDE SEQUENCE</scope>
</reference>
<dbReference type="Pfam" id="PF14963">
    <property type="entry name" value="Get2_like"/>
    <property type="match status" value="1"/>
</dbReference>
<dbReference type="PANTHER" id="PTHR15026">
    <property type="entry name" value="CALCIUM-SIGNAL MODULATING CYCLOPHILIN LIGAND CAML"/>
    <property type="match status" value="1"/>
</dbReference>
<dbReference type="PANTHER" id="PTHR15026:SF0">
    <property type="entry name" value="GUIDED ENTRY OF TAIL-ANCHORED PROTEINS FACTOR CAMLG"/>
    <property type="match status" value="1"/>
</dbReference>
<feature type="transmembrane region" description="Helical" evidence="2">
    <location>
        <begin position="231"/>
        <end position="250"/>
    </location>
</feature>
<feature type="region of interest" description="Disordered" evidence="1">
    <location>
        <begin position="28"/>
        <end position="94"/>
    </location>
</feature>
<keyword evidence="4" id="KW-1185">Reference proteome</keyword>
<sequence>MADDVARRREIRKRKILESSEARLKKITSGNPKQRIENVINSGNHGESQSTTTTFNETSHENINGNNFPMYDDVSNSEDDDVSEGNFNTLNEKQNYEYQSNECRSRLTANNSQRPLSINDDFTRSCSPDYYTFPKKVSDAETRSFGRTRSDVRRNSSCAQIMMETLQFSSLSSTFLRFWITVFVAFCIKMFMLSAVLDVKNILIPFVLLEATFYPLSRFETQACSRPMISSLLSGVLLLCGIPSVFMSSINSVCNFFQSFVVDFCVYLFSFVFFHFVFETFV</sequence>
<feature type="transmembrane region" description="Helical" evidence="2">
    <location>
        <begin position="175"/>
        <end position="196"/>
    </location>
</feature>
<organism evidence="3 4">
    <name type="scientific">Trichonephila clavata</name>
    <name type="common">Joro spider</name>
    <name type="synonym">Nephila clavata</name>
    <dbReference type="NCBI Taxonomy" id="2740835"/>
    <lineage>
        <taxon>Eukaryota</taxon>
        <taxon>Metazoa</taxon>
        <taxon>Ecdysozoa</taxon>
        <taxon>Arthropoda</taxon>
        <taxon>Chelicerata</taxon>
        <taxon>Arachnida</taxon>
        <taxon>Araneae</taxon>
        <taxon>Araneomorphae</taxon>
        <taxon>Entelegynae</taxon>
        <taxon>Araneoidea</taxon>
        <taxon>Nephilidae</taxon>
        <taxon>Trichonephila</taxon>
    </lineage>
</organism>
<keyword evidence="2" id="KW-1133">Transmembrane helix</keyword>
<protein>
    <recommendedName>
        <fullName evidence="5">Calcium signal-modulating cyclophilin ligand</fullName>
    </recommendedName>
</protein>
<evidence type="ECO:0000313" key="4">
    <source>
        <dbReference type="Proteomes" id="UP000887116"/>
    </source>
</evidence>
<keyword evidence="2" id="KW-0812">Transmembrane</keyword>
<feature type="compositionally biased region" description="Polar residues" evidence="1">
    <location>
        <begin position="85"/>
        <end position="94"/>
    </location>
</feature>
<gene>
    <name evidence="3" type="primary">AVEN_14378_1</name>
    <name evidence="3" type="ORF">TNCT_492671</name>
</gene>
<dbReference type="GO" id="GO:0043529">
    <property type="term" value="C:GET complex"/>
    <property type="evidence" value="ECO:0007669"/>
    <property type="project" value="TreeGrafter"/>
</dbReference>
<evidence type="ECO:0000256" key="1">
    <source>
        <dbReference type="SAM" id="MobiDB-lite"/>
    </source>
</evidence>
<dbReference type="OrthoDB" id="6437462at2759"/>